<keyword evidence="2" id="KW-1185">Reference proteome</keyword>
<name>A0ABS5NCC2_TSUPA</name>
<evidence type="ECO:0000313" key="2">
    <source>
        <dbReference type="Proteomes" id="UP000676853"/>
    </source>
</evidence>
<gene>
    <name evidence="1" type="ORF">KFZ73_11725</name>
</gene>
<feature type="non-terminal residue" evidence="1">
    <location>
        <position position="144"/>
    </location>
</feature>
<accession>A0ABS5NCC2</accession>
<evidence type="ECO:0000313" key="1">
    <source>
        <dbReference type="EMBL" id="MBS4101908.1"/>
    </source>
</evidence>
<protein>
    <submittedName>
        <fullName evidence="1">Uncharacterized protein</fullName>
    </submittedName>
</protein>
<dbReference type="EMBL" id="JAGXOE010000024">
    <property type="protein sequence ID" value="MBS4101908.1"/>
    <property type="molecule type" value="Genomic_DNA"/>
</dbReference>
<dbReference type="Proteomes" id="UP000676853">
    <property type="component" value="Unassembled WGS sequence"/>
</dbReference>
<proteinExistence type="predicted"/>
<organism evidence="1 2">
    <name type="scientific">Tsukamurella paurometabola</name>
    <name type="common">Corynebacterium paurometabolum</name>
    <dbReference type="NCBI Taxonomy" id="2061"/>
    <lineage>
        <taxon>Bacteria</taxon>
        <taxon>Bacillati</taxon>
        <taxon>Actinomycetota</taxon>
        <taxon>Actinomycetes</taxon>
        <taxon>Mycobacteriales</taxon>
        <taxon>Tsukamurellaceae</taxon>
        <taxon>Tsukamurella</taxon>
    </lineage>
</organism>
<comment type="caution">
    <text evidence="1">The sequence shown here is derived from an EMBL/GenBank/DDBJ whole genome shotgun (WGS) entry which is preliminary data.</text>
</comment>
<reference evidence="1 2" key="1">
    <citation type="submission" date="2021-04" db="EMBL/GenBank/DDBJ databases">
        <title>Whole genome sequence analysis of a thiophenic sulfur metabolizing bacteria.</title>
        <authorList>
            <person name="Akhtar N."/>
            <person name="Akram J."/>
            <person name="Aslam A."/>
        </authorList>
    </citation>
    <scope>NUCLEOTIDE SEQUENCE [LARGE SCALE GENOMIC DNA]</scope>
    <source>
        <strain evidence="1 2">3OW</strain>
    </source>
</reference>
<sequence length="144" mass="14454">MAQTAAQRAVDVFVSAVEARGGKAEVTTKGSTTLVTVTAADGRTETLRVKATTGDAWQARKSEAVAKAPVTAWALVDLSDGAPIALAPAADYAAHVAKLAAAWEGKNPGKSLTANTNLAVTADAVAAWEDAWAVLGLDGAAAPA</sequence>